<dbReference type="InterPro" id="IPR012337">
    <property type="entry name" value="RNaseH-like_sf"/>
</dbReference>
<dbReference type="PANTHER" id="PTHR37984:SF5">
    <property type="entry name" value="PROTEIN NYNRIN-LIKE"/>
    <property type="match status" value="1"/>
</dbReference>
<dbReference type="SUPFAM" id="SSF53098">
    <property type="entry name" value="Ribonuclease H-like"/>
    <property type="match status" value="2"/>
</dbReference>
<dbReference type="InterPro" id="IPR043128">
    <property type="entry name" value="Rev_trsase/Diguanyl_cyclase"/>
</dbReference>
<evidence type="ECO:0000259" key="3">
    <source>
        <dbReference type="PROSITE" id="PS50994"/>
    </source>
</evidence>
<evidence type="ECO:0000256" key="2">
    <source>
        <dbReference type="SAM" id="MobiDB-lite"/>
    </source>
</evidence>
<dbReference type="InterPro" id="IPR001584">
    <property type="entry name" value="Integrase_cat-core"/>
</dbReference>
<dbReference type="GO" id="GO:0003676">
    <property type="term" value="F:nucleic acid binding"/>
    <property type="evidence" value="ECO:0007669"/>
    <property type="project" value="InterPro"/>
</dbReference>
<dbReference type="SUPFAM" id="SSF56672">
    <property type="entry name" value="DNA/RNA polymerases"/>
    <property type="match status" value="1"/>
</dbReference>
<dbReference type="PANTHER" id="PTHR37984">
    <property type="entry name" value="PROTEIN CBG26694"/>
    <property type="match status" value="1"/>
</dbReference>
<dbReference type="Pfam" id="PF00078">
    <property type="entry name" value="RVT_1"/>
    <property type="match status" value="1"/>
</dbReference>
<dbReference type="InterPro" id="IPR043502">
    <property type="entry name" value="DNA/RNA_pol_sf"/>
</dbReference>
<dbReference type="InterPro" id="IPR036397">
    <property type="entry name" value="RNaseH_sf"/>
</dbReference>
<dbReference type="Gene3D" id="3.10.10.10">
    <property type="entry name" value="HIV Type 1 Reverse Transcriptase, subunit A, domain 1"/>
    <property type="match status" value="1"/>
</dbReference>
<evidence type="ECO:0000313" key="4">
    <source>
        <dbReference type="EMBL" id="KAE9303122.1"/>
    </source>
</evidence>
<keyword evidence="1" id="KW-0511">Multifunctional enzyme</keyword>
<proteinExistence type="predicted"/>
<dbReference type="Gene3D" id="3.30.420.10">
    <property type="entry name" value="Ribonuclease H-like superfamily/Ribonuclease H"/>
    <property type="match status" value="2"/>
</dbReference>
<name>A0A6A4DCL7_9STRA</name>
<dbReference type="Proteomes" id="UP000434957">
    <property type="component" value="Unassembled WGS sequence"/>
</dbReference>
<organism evidence="4 5">
    <name type="scientific">Phytophthora rubi</name>
    <dbReference type="NCBI Taxonomy" id="129364"/>
    <lineage>
        <taxon>Eukaryota</taxon>
        <taxon>Sar</taxon>
        <taxon>Stramenopiles</taxon>
        <taxon>Oomycota</taxon>
        <taxon>Peronosporomycetes</taxon>
        <taxon>Peronosporales</taxon>
        <taxon>Peronosporaceae</taxon>
        <taxon>Phytophthora</taxon>
    </lineage>
</organism>
<protein>
    <recommendedName>
        <fullName evidence="3">Integrase catalytic domain-containing protein</fullName>
    </recommendedName>
</protein>
<dbReference type="EMBL" id="QXFT01002146">
    <property type="protein sequence ID" value="KAE9303122.1"/>
    <property type="molecule type" value="Genomic_DNA"/>
</dbReference>
<keyword evidence="5" id="KW-1185">Reference proteome</keyword>
<dbReference type="Pfam" id="PF13456">
    <property type="entry name" value="RVT_3"/>
    <property type="match status" value="1"/>
</dbReference>
<accession>A0A6A4DCL7</accession>
<dbReference type="Gene3D" id="3.30.70.270">
    <property type="match status" value="3"/>
</dbReference>
<dbReference type="CDD" id="cd01647">
    <property type="entry name" value="RT_LTR"/>
    <property type="match status" value="1"/>
</dbReference>
<evidence type="ECO:0000313" key="5">
    <source>
        <dbReference type="Proteomes" id="UP000434957"/>
    </source>
</evidence>
<dbReference type="GO" id="GO:0015074">
    <property type="term" value="P:DNA integration"/>
    <property type="evidence" value="ECO:0007669"/>
    <property type="project" value="InterPro"/>
</dbReference>
<sequence>METQRRALVKVTLGWKHAYEFEVWIMDHSAGVDVVLGMDFMVPAGIRLDLFHGTARLPDEDMVPLLKSKESEESVSYGNHVVGGPTELLAIPGREWREFRLPRRQPSRTTHEMWIRRSTRLVPTVAKSQRGRPIWIRLTNVTTKRASCSAHEPVVLWVPREELPRETGYARVASDKYREWQVLAYAESRDETLFGREGKLYPEWLAAQPSAVERHEYPTPRALLRRPTEASACNETPREDDGGRIATANCLDLVETADEAGECRPPSVDTELRPAGDGGQDSGPSEDYATEEIAERPESCNPAIGVRIDDSAHPPGESGEILTSVTMGGDSRGDQASGGEATEPRDDSEAEVTTDRAPTDPTDGRHVKSDAERLEAVFVSVMAGGSPESVADADWGTSDTAEHLPNEIELTDYAHELAFLPDLTEPSSTTLDYSGPNVQNTDLQTDQQAKLVAVLQQHEEIMIASGNALPPPAYGVVCDIDGLLTARLVSFSDSPWASPIVIVLKKNGIDIRLCIDYKRVNAITAIMEYAMPLVDDLLTEMEAYLWFCSLDAASGFWAVMMTRRARKISAFVCALDHFEWLRMPFGLKNAPMIYQRMIDNALWGFVQPKGGWTNFSEKMRIAETTDAEDRAGVTEASVGPTEPSRTNFEADRALSTTESAVASLVNSPLADMYSSGEPDESSLVPVLDRRSFVDDICFGSETFEACLVTLDRLPSRFQECRISVSFSKSLFVQRKVGFLAHDVSAAGIAPDAKKAAAVTELSFPASKKGVQSFLGTLNYYSRFIQDFAVYGAALYQLKDADFEPGGDLSAARQSFAMLQQRVRDAPILRHFDRGKDVHVTLFANEWALSSTLMQEHEGKLHPVRFCGRVLKDAEMNYHPAKKEVLALLLVLKTLFGRATRFAVLLSPWHLVVERVKEKDCAFAQLLQAGLTSFVDLDESLASVAPPSKGSPNVRLDPHLLYARLPTSYGGHVLSFDGSAKTEKHGGYGSCSWILWKLPEWTIVIAASAYLETTTVNLAEYAGMNNGVSAALGLAITDLVIVGDSRLAIQQSLGVIACRKETLMEQLNHHRELVAKLRSVKYLHALREFNAAADSLASETLESKVSAVTTSEARIAELRALNRINEVIYETSVDGTTEEKPSVSVLRASMTREEPRSKTFFDFVRAEDRDSGHVTVTTRHQAKAKTKRVRFANEVSVMGQDDAARLVESNAVPNEAQNVQEETLPATEALTAATPAPPDAEDVDPLTVQEERRRRVAAAQEEELRWSNLRAVLRGEDARLGYKAARDAWKMADRFVLSEDGVLYFVGTNRRSDPDEQQGTWMRLVVPSTMVQEVLQSCHDSLEEKHVRSCPDCCSSKSRPQLRGYSPENVLAERPFQMVSMDFVIPLPKSRRGNTALLLFQCSFTGFVMGKAMSDTTALVVAQAFEECVYRRFGAPSLIRHDRDPRFMSEVFQAFAEMVQSRSRATLSYRPQANGQQERSVKTVMQSVRVYAEDALQQDWDKIAEKLIFAINNPQDGTRKETPFYLVHG</sequence>
<comment type="caution">
    <text evidence="4">The sequence shown here is derived from an EMBL/GenBank/DDBJ whole genome shotgun (WGS) entry which is preliminary data.</text>
</comment>
<feature type="region of interest" description="Disordered" evidence="2">
    <location>
        <begin position="258"/>
        <end position="370"/>
    </location>
</feature>
<reference evidence="4 5" key="1">
    <citation type="submission" date="2018-08" db="EMBL/GenBank/DDBJ databases">
        <title>Genomic investigation of the strawberry pathogen Phytophthora fragariae indicates pathogenicity is determined by transcriptional variation in three key races.</title>
        <authorList>
            <person name="Adams T.M."/>
            <person name="Armitage A.D."/>
            <person name="Sobczyk M.K."/>
            <person name="Bates H.J."/>
            <person name="Dunwell J.M."/>
            <person name="Nellist C.F."/>
            <person name="Harrison R.J."/>
        </authorList>
    </citation>
    <scope>NUCLEOTIDE SEQUENCE [LARGE SCALE GENOMIC DNA]</scope>
    <source>
        <strain evidence="4 5">SCRP333</strain>
    </source>
</reference>
<dbReference type="InterPro" id="IPR000477">
    <property type="entry name" value="RT_dom"/>
</dbReference>
<dbReference type="InterPro" id="IPR050951">
    <property type="entry name" value="Retrovirus_Pol_polyprotein"/>
</dbReference>
<dbReference type="Pfam" id="PF17919">
    <property type="entry name" value="RT_RNaseH_2"/>
    <property type="match status" value="1"/>
</dbReference>
<feature type="domain" description="Integrase catalytic" evidence="3">
    <location>
        <begin position="1370"/>
        <end position="1528"/>
    </location>
</feature>
<dbReference type="GO" id="GO:0004523">
    <property type="term" value="F:RNA-DNA hybrid ribonuclease activity"/>
    <property type="evidence" value="ECO:0007669"/>
    <property type="project" value="InterPro"/>
</dbReference>
<evidence type="ECO:0000256" key="1">
    <source>
        <dbReference type="ARBA" id="ARBA00023268"/>
    </source>
</evidence>
<gene>
    <name evidence="4" type="ORF">PR003_g22088</name>
</gene>
<feature type="compositionally biased region" description="Basic and acidic residues" evidence="2">
    <location>
        <begin position="342"/>
        <end position="370"/>
    </location>
</feature>
<dbReference type="InterPro" id="IPR041577">
    <property type="entry name" value="RT_RNaseH_2"/>
</dbReference>
<dbReference type="InterPro" id="IPR002156">
    <property type="entry name" value="RNaseH_domain"/>
</dbReference>
<feature type="region of interest" description="Disordered" evidence="2">
    <location>
        <begin position="629"/>
        <end position="649"/>
    </location>
</feature>
<dbReference type="PROSITE" id="PS50994">
    <property type="entry name" value="INTEGRASE"/>
    <property type="match status" value="1"/>
</dbReference>